<reference evidence="1" key="1">
    <citation type="submission" date="2018-02" db="EMBL/GenBank/DDBJ databases">
        <title>Rhizophora mucronata_Transcriptome.</title>
        <authorList>
            <person name="Meera S.P."/>
            <person name="Sreeshan A."/>
            <person name="Augustine A."/>
        </authorList>
    </citation>
    <scope>NUCLEOTIDE SEQUENCE</scope>
    <source>
        <tissue evidence="1">Leaf</tissue>
    </source>
</reference>
<organism evidence="1">
    <name type="scientific">Rhizophora mucronata</name>
    <name type="common">Asiatic mangrove</name>
    <dbReference type="NCBI Taxonomy" id="61149"/>
    <lineage>
        <taxon>Eukaryota</taxon>
        <taxon>Viridiplantae</taxon>
        <taxon>Streptophyta</taxon>
        <taxon>Embryophyta</taxon>
        <taxon>Tracheophyta</taxon>
        <taxon>Spermatophyta</taxon>
        <taxon>Magnoliopsida</taxon>
        <taxon>eudicotyledons</taxon>
        <taxon>Gunneridae</taxon>
        <taxon>Pentapetalae</taxon>
        <taxon>rosids</taxon>
        <taxon>fabids</taxon>
        <taxon>Malpighiales</taxon>
        <taxon>Rhizophoraceae</taxon>
        <taxon>Rhizophora</taxon>
    </lineage>
</organism>
<dbReference type="EMBL" id="GGEC01031874">
    <property type="protein sequence ID" value="MBX12358.1"/>
    <property type="molecule type" value="Transcribed_RNA"/>
</dbReference>
<protein>
    <submittedName>
        <fullName evidence="1">Uncharacterized protein</fullName>
    </submittedName>
</protein>
<name>A0A2P2L331_RHIMU</name>
<dbReference type="AlphaFoldDB" id="A0A2P2L331"/>
<evidence type="ECO:0000313" key="1">
    <source>
        <dbReference type="EMBL" id="MBX12358.1"/>
    </source>
</evidence>
<proteinExistence type="predicted"/>
<sequence>MSYIICRHRKYLLSERYQVSRFP</sequence>
<accession>A0A2P2L331</accession>